<accession>A0A699H5Q7</accession>
<gene>
    <name evidence="2" type="ORF">Tci_256480</name>
</gene>
<proteinExistence type="predicted"/>
<comment type="caution">
    <text evidence="2">The sequence shown here is derived from an EMBL/GenBank/DDBJ whole genome shotgun (WGS) entry which is preliminary data.</text>
</comment>
<dbReference type="EMBL" id="BKCJ010076663">
    <property type="protein sequence ID" value="GEW84504.1"/>
    <property type="molecule type" value="Genomic_DNA"/>
</dbReference>
<feature type="compositionally biased region" description="Acidic residues" evidence="1">
    <location>
        <begin position="44"/>
        <end position="66"/>
    </location>
</feature>
<protein>
    <submittedName>
        <fullName evidence="2">Uncharacterized protein</fullName>
    </submittedName>
</protein>
<evidence type="ECO:0000313" key="2">
    <source>
        <dbReference type="EMBL" id="GEW84504.1"/>
    </source>
</evidence>
<feature type="region of interest" description="Disordered" evidence="1">
    <location>
        <begin position="22"/>
        <end position="105"/>
    </location>
</feature>
<dbReference type="AlphaFoldDB" id="A0A699H5Q7"/>
<feature type="compositionally biased region" description="Acidic residues" evidence="1">
    <location>
        <begin position="76"/>
        <end position="94"/>
    </location>
</feature>
<name>A0A699H5Q7_TANCI</name>
<sequence>MANPLSNHVVNLLDDEQVQPEPAPALLGFAPAVLDIPNNNSGWNEEDPEEDPEMEEEEEEEIEEGELLPPPADSDTSFDSEPEVEAEYEDENEADTVGTSTRAPYHVQPFLGTTYVGSGSSRKVFAPGPIRKDVDILHRKVKSLAQQMFERANTEYSTLKRLSEMDRYLVELEWRGGVKLESIMSSSRA</sequence>
<organism evidence="2">
    <name type="scientific">Tanacetum cinerariifolium</name>
    <name type="common">Dalmatian daisy</name>
    <name type="synonym">Chrysanthemum cinerariifolium</name>
    <dbReference type="NCBI Taxonomy" id="118510"/>
    <lineage>
        <taxon>Eukaryota</taxon>
        <taxon>Viridiplantae</taxon>
        <taxon>Streptophyta</taxon>
        <taxon>Embryophyta</taxon>
        <taxon>Tracheophyta</taxon>
        <taxon>Spermatophyta</taxon>
        <taxon>Magnoliopsida</taxon>
        <taxon>eudicotyledons</taxon>
        <taxon>Gunneridae</taxon>
        <taxon>Pentapetalae</taxon>
        <taxon>asterids</taxon>
        <taxon>campanulids</taxon>
        <taxon>Asterales</taxon>
        <taxon>Asteraceae</taxon>
        <taxon>Asteroideae</taxon>
        <taxon>Anthemideae</taxon>
        <taxon>Anthemidinae</taxon>
        <taxon>Tanacetum</taxon>
    </lineage>
</organism>
<evidence type="ECO:0000256" key="1">
    <source>
        <dbReference type="SAM" id="MobiDB-lite"/>
    </source>
</evidence>
<reference evidence="2" key="1">
    <citation type="journal article" date="2019" name="Sci. Rep.">
        <title>Draft genome of Tanacetum cinerariifolium, the natural source of mosquito coil.</title>
        <authorList>
            <person name="Yamashiro T."/>
            <person name="Shiraishi A."/>
            <person name="Satake H."/>
            <person name="Nakayama K."/>
        </authorList>
    </citation>
    <scope>NUCLEOTIDE SEQUENCE</scope>
</reference>